<name>A0A7Z0M895_9STRE</name>
<dbReference type="AlphaFoldDB" id="A0A7Z0M895"/>
<evidence type="ECO:0000313" key="1">
    <source>
        <dbReference type="EMBL" id="NYS97305.1"/>
    </source>
</evidence>
<organism evidence="1 2">
    <name type="scientific">Streptococcus danieliae</name>
    <dbReference type="NCBI Taxonomy" id="747656"/>
    <lineage>
        <taxon>Bacteria</taxon>
        <taxon>Bacillati</taxon>
        <taxon>Bacillota</taxon>
        <taxon>Bacilli</taxon>
        <taxon>Lactobacillales</taxon>
        <taxon>Streptococcaceae</taxon>
        <taxon>Streptococcus</taxon>
    </lineage>
</organism>
<dbReference type="Proteomes" id="UP000589521">
    <property type="component" value="Unassembled WGS sequence"/>
</dbReference>
<sequence>MKLEDKRCDARLGMYQFLVDGNWVDVNPYDYHAWENGDTVPYHMLERSEHD</sequence>
<comment type="caution">
    <text evidence="1">The sequence shown here is derived from an EMBL/GenBank/DDBJ whole genome shotgun (WGS) entry which is preliminary data.</text>
</comment>
<reference evidence="1 2" key="1">
    <citation type="submission" date="2020-07" db="EMBL/GenBank/DDBJ databases">
        <title>MOT database genomes.</title>
        <authorList>
            <person name="Joseph S."/>
            <person name="Aduse-Opoku J."/>
            <person name="Hashim A."/>
            <person name="Wade W."/>
            <person name="Curtis M."/>
        </authorList>
    </citation>
    <scope>NUCLEOTIDE SEQUENCE [LARGE SCALE GENOMIC DNA]</scope>
    <source>
        <strain evidence="1 2">STR</strain>
    </source>
</reference>
<dbReference type="EMBL" id="JACBXX010000197">
    <property type="protein sequence ID" value="NYS97305.1"/>
    <property type="molecule type" value="Genomic_DNA"/>
</dbReference>
<protein>
    <submittedName>
        <fullName evidence="1">Uncharacterized protein</fullName>
    </submittedName>
</protein>
<evidence type="ECO:0000313" key="2">
    <source>
        <dbReference type="Proteomes" id="UP000589521"/>
    </source>
</evidence>
<gene>
    <name evidence="1" type="ORF">HZY94_08995</name>
</gene>
<proteinExistence type="predicted"/>
<dbReference type="RefSeq" id="WP_179925870.1">
    <property type="nucleotide sequence ID" value="NZ_JACBXX010000197.1"/>
</dbReference>
<accession>A0A7Z0M895</accession>